<dbReference type="InterPro" id="IPR001245">
    <property type="entry name" value="Ser-Thr/Tyr_kinase_cat_dom"/>
</dbReference>
<evidence type="ECO:0000256" key="3">
    <source>
        <dbReference type="ARBA" id="ARBA00022729"/>
    </source>
</evidence>
<dbReference type="InterPro" id="IPR011009">
    <property type="entry name" value="Kinase-like_dom_sf"/>
</dbReference>
<sequence>MGGRWNTSGIQLICLSIFILVLKIQGHCLLNYEGFALLSFRASVVSDPLGALSDWNPDDCNPCLWSGVHCVNGRVQMLDLAGLSLQGGLAPSLGKLTHLKILILSHNQFSGSVPKEYSGLPMLEIMDLRSNSLNGIIPSEITEMPSLKCLLVQNNNFEGVASKQNRNIDISTKLLSDGKHVSGAAAEYSCVNRKLGHRIFHCHILSLKNKEAFTKAETRLKAELVSTQIQETLNHYLRSSESHNLDNTVRRRLAEQSSNLAAAPATGASAAEPIIVLPSTRSSGSFPAVPKEKKEPLHSPAPAPPKHHHSVAQPQNANNRYSGDEWKYIVGILVAVFFALLVTFICFVCRNLAVKNIRPWKTGLSGQLQKAFVTGVPKLNRDELETACEDFSNIFEAHDSVTVYKGILSSGVEIAVASTSIKSRKEWSKRSEYVYRKQIDSLSRINHKNFANLIGYCEENEPFARMLVFEFVPNGTLFQHLHMKELEHLDWNARVRIIMGIAYCLQYMHGLNPPMPHSNLKSHTIFLTEDYAAKIAETEFWNELQYKSRVSTRKESGHCDLPPPADVETDVYNFGVLLLEIISGRLSFSEEQGHIVTWASKYLTDKQKYKCMIDHTLKAFKNDELEVICDIVQECIHQDPWKRPTLNEIISRLREVIRVSADSAAPRLSPLWWAELEILSAEAA</sequence>
<evidence type="ECO:0000313" key="11">
    <source>
        <dbReference type="EMBL" id="WOH11943.1"/>
    </source>
</evidence>
<dbReference type="FunFam" id="3.30.200.20:FF:000489">
    <property type="entry name" value="Inactive receptor-like serine/threonine-protein kinase"/>
    <property type="match status" value="1"/>
</dbReference>
<comment type="subcellular location">
    <subcellularLocation>
        <location evidence="7">Endomembrane system</location>
        <topology evidence="7">Single-pass type I membrane protein</topology>
    </subcellularLocation>
</comment>
<evidence type="ECO:0000259" key="10">
    <source>
        <dbReference type="PROSITE" id="PS50011"/>
    </source>
</evidence>
<keyword evidence="4" id="KW-0677">Repeat</keyword>
<dbReference type="PANTHER" id="PTHR46084:SF1">
    <property type="entry name" value="PROTEIN MALE DISCOVERER 2"/>
    <property type="match status" value="1"/>
</dbReference>
<evidence type="ECO:0000256" key="1">
    <source>
        <dbReference type="ARBA" id="ARBA00022614"/>
    </source>
</evidence>
<dbReference type="GO" id="GO:0004672">
    <property type="term" value="F:protein kinase activity"/>
    <property type="evidence" value="ECO:0007669"/>
    <property type="project" value="InterPro"/>
</dbReference>
<keyword evidence="2 9" id="KW-0812">Transmembrane</keyword>
<dbReference type="SUPFAM" id="SSF52058">
    <property type="entry name" value="L domain-like"/>
    <property type="match status" value="1"/>
</dbReference>
<name>A0AAF0XPN5_DAUCS</name>
<dbReference type="GO" id="GO:0005524">
    <property type="term" value="F:ATP binding"/>
    <property type="evidence" value="ECO:0007669"/>
    <property type="project" value="InterPro"/>
</dbReference>
<dbReference type="AlphaFoldDB" id="A0AAF0XPN5"/>
<dbReference type="PROSITE" id="PS50011">
    <property type="entry name" value="PROTEIN_KINASE_DOM"/>
    <property type="match status" value="1"/>
</dbReference>
<dbReference type="Pfam" id="PF08263">
    <property type="entry name" value="LRRNT_2"/>
    <property type="match status" value="1"/>
</dbReference>
<evidence type="ECO:0000313" key="12">
    <source>
        <dbReference type="Proteomes" id="UP000077755"/>
    </source>
</evidence>
<evidence type="ECO:0000256" key="7">
    <source>
        <dbReference type="ARBA" id="ARBA00046288"/>
    </source>
</evidence>
<dbReference type="FunFam" id="3.80.10.10:FF:000129">
    <property type="entry name" value="Leucine-rich repeat receptor-like kinase"/>
    <property type="match status" value="1"/>
</dbReference>
<dbReference type="Pfam" id="PF07714">
    <property type="entry name" value="PK_Tyr_Ser-Thr"/>
    <property type="match status" value="1"/>
</dbReference>
<proteinExistence type="predicted"/>
<evidence type="ECO:0000256" key="2">
    <source>
        <dbReference type="ARBA" id="ARBA00022692"/>
    </source>
</evidence>
<keyword evidence="3" id="KW-0732">Signal</keyword>
<keyword evidence="1" id="KW-0433">Leucine-rich repeat</keyword>
<dbReference type="Gene3D" id="1.10.510.10">
    <property type="entry name" value="Transferase(Phosphotransferase) domain 1"/>
    <property type="match status" value="1"/>
</dbReference>
<protein>
    <recommendedName>
        <fullName evidence="10">Protein kinase domain-containing protein</fullName>
    </recommendedName>
</protein>
<accession>A0AAF0XPN5</accession>
<gene>
    <name evidence="11" type="ORF">DCAR_0831439</name>
</gene>
<keyword evidence="5 9" id="KW-1133">Transmembrane helix</keyword>
<evidence type="ECO:0000256" key="9">
    <source>
        <dbReference type="SAM" id="Phobius"/>
    </source>
</evidence>
<reference evidence="11" key="1">
    <citation type="journal article" date="2016" name="Nat. Genet.">
        <title>A high-quality carrot genome assembly provides new insights into carotenoid accumulation and asterid genome evolution.</title>
        <authorList>
            <person name="Iorizzo M."/>
            <person name="Ellison S."/>
            <person name="Senalik D."/>
            <person name="Zeng P."/>
            <person name="Satapoomin P."/>
            <person name="Huang J."/>
            <person name="Bowman M."/>
            <person name="Iovene M."/>
            <person name="Sanseverino W."/>
            <person name="Cavagnaro P."/>
            <person name="Yildiz M."/>
            <person name="Macko-Podgorni A."/>
            <person name="Moranska E."/>
            <person name="Grzebelus E."/>
            <person name="Grzebelus D."/>
            <person name="Ashrafi H."/>
            <person name="Zheng Z."/>
            <person name="Cheng S."/>
            <person name="Spooner D."/>
            <person name="Van Deynze A."/>
            <person name="Simon P."/>
        </authorList>
    </citation>
    <scope>NUCLEOTIDE SEQUENCE</scope>
    <source>
        <tissue evidence="11">Leaf</tissue>
    </source>
</reference>
<feature type="region of interest" description="Disordered" evidence="8">
    <location>
        <begin position="285"/>
        <end position="317"/>
    </location>
</feature>
<dbReference type="Proteomes" id="UP000077755">
    <property type="component" value="Chromosome 8"/>
</dbReference>
<dbReference type="InterPro" id="IPR000719">
    <property type="entry name" value="Prot_kinase_dom"/>
</dbReference>
<dbReference type="Gene3D" id="3.80.10.10">
    <property type="entry name" value="Ribonuclease Inhibitor"/>
    <property type="match status" value="1"/>
</dbReference>
<dbReference type="InterPro" id="IPR032675">
    <property type="entry name" value="LRR_dom_sf"/>
</dbReference>
<dbReference type="Gene3D" id="3.30.200.20">
    <property type="entry name" value="Phosphorylase Kinase, domain 1"/>
    <property type="match status" value="1"/>
</dbReference>
<dbReference type="InterPro" id="IPR001611">
    <property type="entry name" value="Leu-rich_rpt"/>
</dbReference>
<evidence type="ECO:0000256" key="8">
    <source>
        <dbReference type="SAM" id="MobiDB-lite"/>
    </source>
</evidence>
<reference evidence="11" key="2">
    <citation type="submission" date="2022-03" db="EMBL/GenBank/DDBJ databases">
        <title>Draft title - Genomic analysis of global carrot germplasm unveils the trajectory of domestication and the origin of high carotenoid orange carrot.</title>
        <authorList>
            <person name="Iorizzo M."/>
            <person name="Ellison S."/>
            <person name="Senalik D."/>
            <person name="Macko-Podgorni A."/>
            <person name="Grzebelus D."/>
            <person name="Bostan H."/>
            <person name="Rolling W."/>
            <person name="Curaba J."/>
            <person name="Simon P."/>
        </authorList>
    </citation>
    <scope>NUCLEOTIDE SEQUENCE</scope>
    <source>
        <tissue evidence="11">Leaf</tissue>
    </source>
</reference>
<evidence type="ECO:0000256" key="5">
    <source>
        <dbReference type="ARBA" id="ARBA00022989"/>
    </source>
</evidence>
<evidence type="ECO:0000256" key="4">
    <source>
        <dbReference type="ARBA" id="ARBA00022737"/>
    </source>
</evidence>
<dbReference type="Pfam" id="PF13855">
    <property type="entry name" value="LRR_8"/>
    <property type="match status" value="1"/>
</dbReference>
<dbReference type="EMBL" id="CP093350">
    <property type="protein sequence ID" value="WOH11943.1"/>
    <property type="molecule type" value="Genomic_DNA"/>
</dbReference>
<keyword evidence="6 9" id="KW-0472">Membrane</keyword>
<feature type="transmembrane region" description="Helical" evidence="9">
    <location>
        <begin position="328"/>
        <end position="349"/>
    </location>
</feature>
<dbReference type="PANTHER" id="PTHR46084">
    <property type="entry name" value="PROTEIN MALE DISCOVERER 2"/>
    <property type="match status" value="1"/>
</dbReference>
<organism evidence="11 12">
    <name type="scientific">Daucus carota subsp. sativus</name>
    <name type="common">Carrot</name>
    <dbReference type="NCBI Taxonomy" id="79200"/>
    <lineage>
        <taxon>Eukaryota</taxon>
        <taxon>Viridiplantae</taxon>
        <taxon>Streptophyta</taxon>
        <taxon>Embryophyta</taxon>
        <taxon>Tracheophyta</taxon>
        <taxon>Spermatophyta</taxon>
        <taxon>Magnoliopsida</taxon>
        <taxon>eudicotyledons</taxon>
        <taxon>Gunneridae</taxon>
        <taxon>Pentapetalae</taxon>
        <taxon>asterids</taxon>
        <taxon>campanulids</taxon>
        <taxon>Apiales</taxon>
        <taxon>Apiaceae</taxon>
        <taxon>Apioideae</taxon>
        <taxon>Scandiceae</taxon>
        <taxon>Daucinae</taxon>
        <taxon>Daucus</taxon>
        <taxon>Daucus sect. Daucus</taxon>
    </lineage>
</organism>
<feature type="domain" description="Protein kinase" evidence="10">
    <location>
        <begin position="380"/>
        <end position="657"/>
    </location>
</feature>
<dbReference type="InterPro" id="IPR013210">
    <property type="entry name" value="LRR_N_plant-typ"/>
</dbReference>
<dbReference type="GO" id="GO:0012505">
    <property type="term" value="C:endomembrane system"/>
    <property type="evidence" value="ECO:0007669"/>
    <property type="project" value="UniProtKB-SubCell"/>
</dbReference>
<keyword evidence="12" id="KW-1185">Reference proteome</keyword>
<dbReference type="SUPFAM" id="SSF56112">
    <property type="entry name" value="Protein kinase-like (PK-like)"/>
    <property type="match status" value="1"/>
</dbReference>
<evidence type="ECO:0000256" key="6">
    <source>
        <dbReference type="ARBA" id="ARBA00023136"/>
    </source>
</evidence>